<feature type="region of interest" description="Disordered" evidence="1">
    <location>
        <begin position="44"/>
        <end position="67"/>
    </location>
</feature>
<protein>
    <submittedName>
        <fullName evidence="3">Hook-length control protein FliK</fullName>
    </submittedName>
</protein>
<evidence type="ECO:0000256" key="1">
    <source>
        <dbReference type="SAM" id="MobiDB-lite"/>
    </source>
</evidence>
<dbReference type="InterPro" id="IPR021136">
    <property type="entry name" value="Flagellar_hook_control-like_C"/>
</dbReference>
<dbReference type="STRING" id="89524.SAMN05444370_106242"/>
<evidence type="ECO:0000259" key="2">
    <source>
        <dbReference type="Pfam" id="PF02120"/>
    </source>
</evidence>
<feature type="compositionally biased region" description="Basic and acidic residues" evidence="1">
    <location>
        <begin position="1"/>
        <end position="13"/>
    </location>
</feature>
<feature type="compositionally biased region" description="Low complexity" evidence="1">
    <location>
        <begin position="211"/>
        <end position="221"/>
    </location>
</feature>
<dbReference type="Proteomes" id="UP000198703">
    <property type="component" value="Unassembled WGS sequence"/>
</dbReference>
<feature type="region of interest" description="Disordered" evidence="1">
    <location>
        <begin position="1"/>
        <end position="31"/>
    </location>
</feature>
<dbReference type="InterPro" id="IPR038610">
    <property type="entry name" value="FliK-like_C_sf"/>
</dbReference>
<evidence type="ECO:0000313" key="4">
    <source>
        <dbReference type="Proteomes" id="UP000198703"/>
    </source>
</evidence>
<evidence type="ECO:0000313" key="3">
    <source>
        <dbReference type="EMBL" id="SEA56233.1"/>
    </source>
</evidence>
<reference evidence="3 4" key="1">
    <citation type="submission" date="2016-10" db="EMBL/GenBank/DDBJ databases">
        <authorList>
            <person name="de Groot N.N."/>
        </authorList>
    </citation>
    <scope>NUCLEOTIDE SEQUENCE [LARGE SCALE GENOMIC DNA]</scope>
    <source>
        <strain evidence="3 4">DSM 15345</strain>
    </source>
</reference>
<name>A0A1H4C7E7_9RHOB</name>
<proteinExistence type="predicted"/>
<dbReference type="RefSeq" id="WP_175478873.1">
    <property type="nucleotide sequence ID" value="NZ_FNQM01000006.1"/>
</dbReference>
<dbReference type="Gene3D" id="3.30.750.140">
    <property type="match status" value="1"/>
</dbReference>
<dbReference type="CDD" id="cd17470">
    <property type="entry name" value="T3SS_Flik_C"/>
    <property type="match status" value="1"/>
</dbReference>
<keyword evidence="4" id="KW-1185">Reference proteome</keyword>
<sequence>MSGREEGRRDRAEGPPLEPARPAAAATAAVAQRGALTSAAAGGYALTGGAAGPRPPARPVAGEVPAGAGGEALTAHAAAVDPALSAPQTGAGRLDPPQPVVLTGPPHAQLRAAAQAIAAAGDGDRVELRLDPPELGRVMIHMRIEDGALSAQITADRPETLDLMRRNADILQRELQAAGFGRADLDFSGQRRQQAEAPISMARDARDAEQSASAAPVAARRSPGDRLDIRL</sequence>
<feature type="domain" description="Flagellar hook-length control protein-like C-terminal" evidence="2">
    <location>
        <begin position="119"/>
        <end position="195"/>
    </location>
</feature>
<dbReference type="AlphaFoldDB" id="A0A1H4C7E7"/>
<feature type="compositionally biased region" description="Low complexity" evidence="1">
    <location>
        <begin position="20"/>
        <end position="31"/>
    </location>
</feature>
<organism evidence="3 4">
    <name type="scientific">Rubrimonas cliftonensis</name>
    <dbReference type="NCBI Taxonomy" id="89524"/>
    <lineage>
        <taxon>Bacteria</taxon>
        <taxon>Pseudomonadati</taxon>
        <taxon>Pseudomonadota</taxon>
        <taxon>Alphaproteobacteria</taxon>
        <taxon>Rhodobacterales</taxon>
        <taxon>Paracoccaceae</taxon>
        <taxon>Rubrimonas</taxon>
    </lineage>
</organism>
<feature type="region of interest" description="Disordered" evidence="1">
    <location>
        <begin position="189"/>
        <end position="231"/>
    </location>
</feature>
<gene>
    <name evidence="3" type="ORF">SAMN05444370_106242</name>
</gene>
<accession>A0A1H4C7E7</accession>
<dbReference type="EMBL" id="FNQM01000006">
    <property type="protein sequence ID" value="SEA56233.1"/>
    <property type="molecule type" value="Genomic_DNA"/>
</dbReference>
<dbReference type="Pfam" id="PF02120">
    <property type="entry name" value="Flg_hook"/>
    <property type="match status" value="1"/>
</dbReference>
<feature type="compositionally biased region" description="Basic and acidic residues" evidence="1">
    <location>
        <begin position="222"/>
        <end position="231"/>
    </location>
</feature>